<gene>
    <name evidence="1" type="ORF">MIZ03_1943</name>
</gene>
<sequence length="65" mass="7078">MSDGLESAGGLYAVKGPAGAVLYSREHQALRGFKLVRFCACAGWFASRFERVSRYDLMPSTGKGF</sequence>
<evidence type="ECO:0000313" key="1">
    <source>
        <dbReference type="EMBL" id="BCO27056.1"/>
    </source>
</evidence>
<organism evidence="1 2">
    <name type="scientific">Rhodoferax lithotrophicus</name>
    <dbReference type="NCBI Taxonomy" id="2798804"/>
    <lineage>
        <taxon>Bacteria</taxon>
        <taxon>Pseudomonadati</taxon>
        <taxon>Pseudomonadota</taxon>
        <taxon>Betaproteobacteria</taxon>
        <taxon>Burkholderiales</taxon>
        <taxon>Comamonadaceae</taxon>
        <taxon>Rhodoferax</taxon>
    </lineage>
</organism>
<name>A0ABN6D508_9BURK</name>
<proteinExistence type="predicted"/>
<reference evidence="1 2" key="1">
    <citation type="journal article" date="2021" name="Microbiol. Spectr.">
        <title>A Single Bacterium Capable of Oxidation and Reduction of Iron at Circumneutral pH.</title>
        <authorList>
            <person name="Kato S."/>
            <person name="Ohkuma M."/>
        </authorList>
    </citation>
    <scope>NUCLEOTIDE SEQUENCE [LARGE SCALE GENOMIC DNA]</scope>
    <source>
        <strain evidence="1 2">MIZ03</strain>
    </source>
</reference>
<protein>
    <submittedName>
        <fullName evidence="1">Uncharacterized protein</fullName>
    </submittedName>
</protein>
<dbReference type="Proteomes" id="UP000824366">
    <property type="component" value="Chromosome"/>
</dbReference>
<keyword evidence="2" id="KW-1185">Reference proteome</keyword>
<evidence type="ECO:0000313" key="2">
    <source>
        <dbReference type="Proteomes" id="UP000824366"/>
    </source>
</evidence>
<accession>A0ABN6D508</accession>
<dbReference type="EMBL" id="AP024238">
    <property type="protein sequence ID" value="BCO27056.1"/>
    <property type="molecule type" value="Genomic_DNA"/>
</dbReference>